<sequence length="697" mass="80772">MLQKAQNYICSILQKAQDYICNKADSEWGKLNADMLEEIVKHIDSYRDYVMIRAVCKSLNSTLVKVPKHIRIPWLVLPFEEDTFRGTQHLSIPHFRMPELKNTEIRGSSFGWLICIGIDGRIQAINPFTESNFDLPPLATFPSVIKYQPDVQDEEYLLRYPRLGIASTSRDMQRLFEKIIFSCSPNNVKEFMAVAIHGEFERLAFYRFGDDRWTDIDPTTIELRGNYEDMICHEGTVYAIDFFAKLNEFDMKTSHGGKRNVPLPLAFILPYHSCHKKYLALHPDVDLSRDGDCMLQKTQDYICNKADSEWEKLNADMLEEIVKHIDSYRDYVMIRAVCKSLNSTLVKVPKHIKVPWLVLPFEEDTFIGTQNLSMPHFRMPELKNTEIRGSSFGWLICIGIDGRIQAINPFTESNFDLPPLATFPSVIKYQPDVQDEEYLLRYPRLGIASTSRDMQRLFEKIIFSCSPNNVKEFMAVAIHGEFERLAFYRFGDDRWTDIDPTTIELRGNYEDMICHEGTVYAIDFFAKLNEFDMKTSHGGKRNVPLPLAFILPYHSCHKKYLALHPDGNLLLVVRHFQHYSKGKVCVGQEVVDYYKTSRFDIYKLDASANRWCKEFSLGNHVLVIGLNSAALMPPFPDHKGNCMRNTIYYNDNMWELQHHLHYGGHDVGVFNLKNKENNQIFPNASVCRPPPIWILSD</sequence>
<dbReference type="Proteomes" id="UP001359559">
    <property type="component" value="Unassembled WGS sequence"/>
</dbReference>
<comment type="caution">
    <text evidence="2">The sequence shown here is derived from an EMBL/GenBank/DDBJ whole genome shotgun (WGS) entry which is preliminary data.</text>
</comment>
<feature type="domain" description="F-box" evidence="1">
    <location>
        <begin position="31"/>
        <end position="72"/>
    </location>
</feature>
<evidence type="ECO:0000259" key="1">
    <source>
        <dbReference type="SMART" id="SM00256"/>
    </source>
</evidence>
<dbReference type="InterPro" id="IPR005174">
    <property type="entry name" value="KIB1-4_b-propeller"/>
</dbReference>
<dbReference type="AlphaFoldDB" id="A0AAN9IQM2"/>
<name>A0AAN9IQM2_CLITE</name>
<dbReference type="EMBL" id="JAYKXN010000005">
    <property type="protein sequence ID" value="KAK7284472.1"/>
    <property type="molecule type" value="Genomic_DNA"/>
</dbReference>
<dbReference type="SMART" id="SM00256">
    <property type="entry name" value="FBOX"/>
    <property type="match status" value="2"/>
</dbReference>
<accession>A0AAN9IQM2</accession>
<organism evidence="2 3">
    <name type="scientific">Clitoria ternatea</name>
    <name type="common">Butterfly pea</name>
    <dbReference type="NCBI Taxonomy" id="43366"/>
    <lineage>
        <taxon>Eukaryota</taxon>
        <taxon>Viridiplantae</taxon>
        <taxon>Streptophyta</taxon>
        <taxon>Embryophyta</taxon>
        <taxon>Tracheophyta</taxon>
        <taxon>Spermatophyta</taxon>
        <taxon>Magnoliopsida</taxon>
        <taxon>eudicotyledons</taxon>
        <taxon>Gunneridae</taxon>
        <taxon>Pentapetalae</taxon>
        <taxon>rosids</taxon>
        <taxon>fabids</taxon>
        <taxon>Fabales</taxon>
        <taxon>Fabaceae</taxon>
        <taxon>Papilionoideae</taxon>
        <taxon>50 kb inversion clade</taxon>
        <taxon>NPAAA clade</taxon>
        <taxon>indigoferoid/millettioid clade</taxon>
        <taxon>Phaseoleae</taxon>
        <taxon>Clitoria</taxon>
    </lineage>
</organism>
<proteinExistence type="predicted"/>
<gene>
    <name evidence="2" type="ORF">RJT34_19218</name>
</gene>
<dbReference type="Pfam" id="PF03478">
    <property type="entry name" value="Beta-prop_KIB1-4"/>
    <property type="match status" value="2"/>
</dbReference>
<evidence type="ECO:0000313" key="3">
    <source>
        <dbReference type="Proteomes" id="UP001359559"/>
    </source>
</evidence>
<keyword evidence="3" id="KW-1185">Reference proteome</keyword>
<feature type="domain" description="F-box" evidence="1">
    <location>
        <begin position="313"/>
        <end position="354"/>
    </location>
</feature>
<dbReference type="InterPro" id="IPR050942">
    <property type="entry name" value="F-box_BR-signaling"/>
</dbReference>
<protein>
    <recommendedName>
        <fullName evidence="1">F-box domain-containing protein</fullName>
    </recommendedName>
</protein>
<dbReference type="PANTHER" id="PTHR44259">
    <property type="entry name" value="OS07G0183000 PROTEIN-RELATED"/>
    <property type="match status" value="1"/>
</dbReference>
<evidence type="ECO:0000313" key="2">
    <source>
        <dbReference type="EMBL" id="KAK7284472.1"/>
    </source>
</evidence>
<dbReference type="InterPro" id="IPR001810">
    <property type="entry name" value="F-box_dom"/>
</dbReference>
<reference evidence="2 3" key="1">
    <citation type="submission" date="2024-01" db="EMBL/GenBank/DDBJ databases">
        <title>The genomes of 5 underutilized Papilionoideae crops provide insights into root nodulation and disease resistance.</title>
        <authorList>
            <person name="Yuan L."/>
        </authorList>
    </citation>
    <scope>NUCLEOTIDE SEQUENCE [LARGE SCALE GENOMIC DNA]</scope>
    <source>
        <strain evidence="2">LY-2023</strain>
        <tissue evidence="2">Leaf</tissue>
    </source>
</reference>